<name>A0A9W8Q9A7_AKAMU</name>
<protein>
    <submittedName>
        <fullName evidence="1">Uncharacterized protein</fullName>
    </submittedName>
</protein>
<sequence>MAPSFPLDVRDFKGDKWIRDKDLEQRAMAPAVARTFKLAAGLYGIFSLLSPAVVSWAESAGHASLLGKSMGDSVRTWYRTELLDLIRKSWPKAANPVCFTWPLAVVEVTVADTDQPQDREFCRAGLV</sequence>
<dbReference type="RefSeq" id="XP_056052463.1">
    <property type="nucleotide sequence ID" value="XM_056200633.1"/>
</dbReference>
<dbReference type="EMBL" id="JAJHUN010000009">
    <property type="protein sequence ID" value="KAJ4150749.1"/>
    <property type="molecule type" value="Genomic_DNA"/>
</dbReference>
<dbReference type="KEGG" id="amus:LMH87_011484"/>
<accession>A0A9W8Q9A7</accession>
<comment type="caution">
    <text evidence="1">The sequence shown here is derived from an EMBL/GenBank/DDBJ whole genome shotgun (WGS) entry which is preliminary data.</text>
</comment>
<dbReference type="AlphaFoldDB" id="A0A9W8Q9A7"/>
<reference evidence="1" key="1">
    <citation type="journal article" date="2023" name="Access Microbiol">
        <title>De-novo genome assembly for Akanthomyces muscarius, a biocontrol agent of insect agricultural pests.</title>
        <authorList>
            <person name="Erdos Z."/>
            <person name="Studholme D.J."/>
            <person name="Raymond B."/>
            <person name="Sharma M."/>
        </authorList>
    </citation>
    <scope>NUCLEOTIDE SEQUENCE</scope>
    <source>
        <strain evidence="1">Ve6</strain>
    </source>
</reference>
<evidence type="ECO:0000313" key="1">
    <source>
        <dbReference type="EMBL" id="KAJ4150749.1"/>
    </source>
</evidence>
<dbReference type="Proteomes" id="UP001144673">
    <property type="component" value="Chromosome 4"/>
</dbReference>
<keyword evidence="2" id="KW-1185">Reference proteome</keyword>
<gene>
    <name evidence="1" type="ORF">LMH87_011484</name>
</gene>
<evidence type="ECO:0000313" key="2">
    <source>
        <dbReference type="Proteomes" id="UP001144673"/>
    </source>
</evidence>
<organism evidence="1 2">
    <name type="scientific">Akanthomyces muscarius</name>
    <name type="common">Entomopathogenic fungus</name>
    <name type="synonym">Lecanicillium muscarium</name>
    <dbReference type="NCBI Taxonomy" id="2231603"/>
    <lineage>
        <taxon>Eukaryota</taxon>
        <taxon>Fungi</taxon>
        <taxon>Dikarya</taxon>
        <taxon>Ascomycota</taxon>
        <taxon>Pezizomycotina</taxon>
        <taxon>Sordariomycetes</taxon>
        <taxon>Hypocreomycetidae</taxon>
        <taxon>Hypocreales</taxon>
        <taxon>Cordycipitaceae</taxon>
        <taxon>Akanthomyces</taxon>
    </lineage>
</organism>
<dbReference type="GeneID" id="80898643"/>
<proteinExistence type="predicted"/>